<dbReference type="SUPFAM" id="SSF56672">
    <property type="entry name" value="DNA/RNA polymerases"/>
    <property type="match status" value="1"/>
</dbReference>
<dbReference type="GO" id="GO:0003964">
    <property type="term" value="F:RNA-directed DNA polymerase activity"/>
    <property type="evidence" value="ECO:0007669"/>
    <property type="project" value="UniProtKB-KW"/>
</dbReference>
<dbReference type="Pfam" id="PF17917">
    <property type="entry name" value="RT_RNaseH"/>
    <property type="match status" value="1"/>
</dbReference>
<dbReference type="GO" id="GO:0016787">
    <property type="term" value="F:hydrolase activity"/>
    <property type="evidence" value="ECO:0007669"/>
    <property type="project" value="UniProtKB-KW"/>
</dbReference>
<keyword evidence="4" id="KW-0255">Endonuclease</keyword>
<accession>A0A0C2I6G4</accession>
<protein>
    <submittedName>
        <fullName evidence="8">Retrovirus-related Pol polyprotein from transposon 17.6</fullName>
    </submittedName>
</protein>
<keyword evidence="3" id="KW-0540">Nuclease</keyword>
<proteinExistence type="predicted"/>
<keyword evidence="1" id="KW-0808">Transferase</keyword>
<evidence type="ECO:0000256" key="3">
    <source>
        <dbReference type="ARBA" id="ARBA00022722"/>
    </source>
</evidence>
<keyword evidence="2" id="KW-0548">Nucleotidyltransferase</keyword>
<dbReference type="EMBL" id="JWZT01005439">
    <property type="protein sequence ID" value="KII60783.1"/>
    <property type="molecule type" value="Genomic_DNA"/>
</dbReference>
<evidence type="ECO:0000313" key="9">
    <source>
        <dbReference type="Proteomes" id="UP000031668"/>
    </source>
</evidence>
<dbReference type="PANTHER" id="PTHR37984:SF5">
    <property type="entry name" value="PROTEIN NYNRIN-LIKE"/>
    <property type="match status" value="1"/>
</dbReference>
<dbReference type="OrthoDB" id="5964945at2759"/>
<dbReference type="InterPro" id="IPR043502">
    <property type="entry name" value="DNA/RNA_pol_sf"/>
</dbReference>
<dbReference type="GO" id="GO:0004519">
    <property type="term" value="F:endonuclease activity"/>
    <property type="evidence" value="ECO:0007669"/>
    <property type="project" value="UniProtKB-KW"/>
</dbReference>
<sequence>MPIAFASRTLNEAEKRYSTLEKEALAIVWGTKKLYQYIEGRTFKLLYDHQPLSSIFNQKSGIPQTTTARIQRWAIFLSGLTFSIEYIKSESNGNADALCRLPLGDQTGFSNSVDIAMINNIASFSESLTLRDIEDETKVDPVLSKVLKSSLSG</sequence>
<name>A0A0C2I6G4_THEKT</name>
<dbReference type="InterPro" id="IPR050951">
    <property type="entry name" value="Retrovirus_Pol_polyprotein"/>
</dbReference>
<organism evidence="8 9">
    <name type="scientific">Thelohanellus kitauei</name>
    <name type="common">Myxosporean</name>
    <dbReference type="NCBI Taxonomy" id="669202"/>
    <lineage>
        <taxon>Eukaryota</taxon>
        <taxon>Metazoa</taxon>
        <taxon>Cnidaria</taxon>
        <taxon>Myxozoa</taxon>
        <taxon>Myxosporea</taxon>
        <taxon>Bivalvulida</taxon>
        <taxon>Platysporina</taxon>
        <taxon>Myxobolidae</taxon>
        <taxon>Thelohanellus</taxon>
    </lineage>
</organism>
<dbReference type="OMA" id="AMINNIA"/>
<evidence type="ECO:0000313" key="8">
    <source>
        <dbReference type="EMBL" id="KII60783.1"/>
    </source>
</evidence>
<keyword evidence="9" id="KW-1185">Reference proteome</keyword>
<dbReference type="Proteomes" id="UP000031668">
    <property type="component" value="Unassembled WGS sequence"/>
</dbReference>
<evidence type="ECO:0000256" key="6">
    <source>
        <dbReference type="ARBA" id="ARBA00022918"/>
    </source>
</evidence>
<reference evidence="8 9" key="1">
    <citation type="journal article" date="2014" name="Genome Biol. Evol.">
        <title>The genome of the myxosporean Thelohanellus kitauei shows adaptations to nutrient acquisition within its fish host.</title>
        <authorList>
            <person name="Yang Y."/>
            <person name="Xiong J."/>
            <person name="Zhou Z."/>
            <person name="Huo F."/>
            <person name="Miao W."/>
            <person name="Ran C."/>
            <person name="Liu Y."/>
            <person name="Zhang J."/>
            <person name="Feng J."/>
            <person name="Wang M."/>
            <person name="Wang M."/>
            <person name="Wang L."/>
            <person name="Yao B."/>
        </authorList>
    </citation>
    <scope>NUCLEOTIDE SEQUENCE [LARGE SCALE GENOMIC DNA]</scope>
    <source>
        <strain evidence="8">Wuqing</strain>
    </source>
</reference>
<feature type="domain" description="Reverse transcriptase RNase H-like" evidence="7">
    <location>
        <begin position="2"/>
        <end position="78"/>
    </location>
</feature>
<evidence type="ECO:0000256" key="1">
    <source>
        <dbReference type="ARBA" id="ARBA00022679"/>
    </source>
</evidence>
<evidence type="ECO:0000256" key="2">
    <source>
        <dbReference type="ARBA" id="ARBA00022695"/>
    </source>
</evidence>
<dbReference type="CDD" id="cd09274">
    <property type="entry name" value="RNase_HI_RT_Ty3"/>
    <property type="match status" value="1"/>
</dbReference>
<evidence type="ECO:0000256" key="5">
    <source>
        <dbReference type="ARBA" id="ARBA00022801"/>
    </source>
</evidence>
<comment type="caution">
    <text evidence="8">The sequence shown here is derived from an EMBL/GenBank/DDBJ whole genome shotgun (WGS) entry which is preliminary data.</text>
</comment>
<keyword evidence="6" id="KW-0695">RNA-directed DNA polymerase</keyword>
<dbReference type="InterPro" id="IPR041373">
    <property type="entry name" value="RT_RNaseH"/>
</dbReference>
<dbReference type="PANTHER" id="PTHR37984">
    <property type="entry name" value="PROTEIN CBG26694"/>
    <property type="match status" value="1"/>
</dbReference>
<evidence type="ECO:0000256" key="4">
    <source>
        <dbReference type="ARBA" id="ARBA00022759"/>
    </source>
</evidence>
<dbReference type="AlphaFoldDB" id="A0A0C2I6G4"/>
<gene>
    <name evidence="8" type="ORF">RF11_02643</name>
</gene>
<evidence type="ECO:0000259" key="7">
    <source>
        <dbReference type="Pfam" id="PF17917"/>
    </source>
</evidence>
<keyword evidence="5" id="KW-0378">Hydrolase</keyword>